<gene>
    <name evidence="3" type="primary">mqnB</name>
    <name evidence="3" type="ORF">ICT70_11510</name>
</gene>
<dbReference type="GO" id="GO:0009234">
    <property type="term" value="P:menaquinone biosynthetic process"/>
    <property type="evidence" value="ECO:0007669"/>
    <property type="project" value="UniProtKB-UniRule"/>
</dbReference>
<keyword evidence="4" id="KW-1185">Reference proteome</keyword>
<name>A0A8J6QV65_9BACT</name>
<dbReference type="GO" id="GO:0008782">
    <property type="term" value="F:adenosylhomocysteine nucleosidase activity"/>
    <property type="evidence" value="ECO:0007669"/>
    <property type="project" value="TreeGrafter"/>
</dbReference>
<dbReference type="InterPro" id="IPR000845">
    <property type="entry name" value="Nucleoside_phosphorylase_d"/>
</dbReference>
<evidence type="ECO:0000259" key="2">
    <source>
        <dbReference type="Pfam" id="PF01048"/>
    </source>
</evidence>
<dbReference type="GO" id="GO:0005829">
    <property type="term" value="C:cytosol"/>
    <property type="evidence" value="ECO:0007669"/>
    <property type="project" value="TreeGrafter"/>
</dbReference>
<reference evidence="3" key="1">
    <citation type="submission" date="2020-09" db="EMBL/GenBank/DDBJ databases">
        <title>Pelobacter alkaliphilus sp. nov., a novel anaerobic arsenate-reducing bacterium from terrestrial mud volcano.</title>
        <authorList>
            <person name="Khomyakova M.A."/>
            <person name="Merkel A.Y."/>
            <person name="Slobodkin A.I."/>
        </authorList>
    </citation>
    <scope>NUCLEOTIDE SEQUENCE</scope>
    <source>
        <strain evidence="3">M08fum</strain>
    </source>
</reference>
<dbReference type="InterPro" id="IPR035994">
    <property type="entry name" value="Nucleoside_phosphorylase_sf"/>
</dbReference>
<accession>A0A8J6QV65</accession>
<dbReference type="AlphaFoldDB" id="A0A8J6QV65"/>
<keyword evidence="3" id="KW-0326">Glycosidase</keyword>
<dbReference type="SUPFAM" id="SSF53167">
    <property type="entry name" value="Purine and uridine phosphorylases"/>
    <property type="match status" value="1"/>
</dbReference>
<evidence type="ECO:0000313" key="4">
    <source>
        <dbReference type="Proteomes" id="UP000632828"/>
    </source>
</evidence>
<dbReference type="PANTHER" id="PTHR46832">
    <property type="entry name" value="5'-METHYLTHIOADENOSINE/S-ADENOSYLHOMOCYSTEINE NUCLEOSIDASE"/>
    <property type="match status" value="1"/>
</dbReference>
<dbReference type="EC" id="3.2.2.26" evidence="1"/>
<proteinExistence type="predicted"/>
<dbReference type="GO" id="GO:0009116">
    <property type="term" value="P:nucleoside metabolic process"/>
    <property type="evidence" value="ECO:0007669"/>
    <property type="project" value="InterPro"/>
</dbReference>
<dbReference type="Proteomes" id="UP000632828">
    <property type="component" value="Unassembled WGS sequence"/>
</dbReference>
<protein>
    <recommendedName>
        <fullName evidence="1">Futalosine hydrolase</fullName>
        <ecNumber evidence="1">3.2.2.26</ecNumber>
    </recommendedName>
</protein>
<dbReference type="PANTHER" id="PTHR46832:SF2">
    <property type="entry name" value="FUTALOSINE HYDROLASE"/>
    <property type="match status" value="1"/>
</dbReference>
<comment type="caution">
    <text evidence="3">The sequence shown here is derived from an EMBL/GenBank/DDBJ whole genome shotgun (WGS) entry which is preliminary data.</text>
</comment>
<dbReference type="EMBL" id="JACWUN010000013">
    <property type="protein sequence ID" value="MBD1401300.1"/>
    <property type="molecule type" value="Genomic_DNA"/>
</dbReference>
<keyword evidence="3" id="KW-0378">Hydrolase</keyword>
<dbReference type="RefSeq" id="WP_191156771.1">
    <property type="nucleotide sequence ID" value="NZ_JACWUN010000013.1"/>
</dbReference>
<dbReference type="Gene3D" id="3.40.50.1580">
    <property type="entry name" value="Nucleoside phosphorylase domain"/>
    <property type="match status" value="1"/>
</dbReference>
<organism evidence="3 4">
    <name type="scientific">Pelovirga terrestris</name>
    <dbReference type="NCBI Taxonomy" id="2771352"/>
    <lineage>
        <taxon>Bacteria</taxon>
        <taxon>Pseudomonadati</taxon>
        <taxon>Thermodesulfobacteriota</taxon>
        <taxon>Desulfuromonadia</taxon>
        <taxon>Geobacterales</taxon>
        <taxon>Geobacteraceae</taxon>
        <taxon>Pelovirga</taxon>
    </lineage>
</organism>
<evidence type="ECO:0000313" key="3">
    <source>
        <dbReference type="EMBL" id="MBD1401300.1"/>
    </source>
</evidence>
<evidence type="ECO:0000256" key="1">
    <source>
        <dbReference type="NCBIfam" id="TIGR03664"/>
    </source>
</evidence>
<dbReference type="GO" id="GO:0008930">
    <property type="term" value="F:methylthioadenosine nucleosidase activity"/>
    <property type="evidence" value="ECO:0007669"/>
    <property type="project" value="TreeGrafter"/>
</dbReference>
<dbReference type="GO" id="GO:0019284">
    <property type="term" value="P:L-methionine salvage from S-adenosylmethionine"/>
    <property type="evidence" value="ECO:0007669"/>
    <property type="project" value="TreeGrafter"/>
</dbReference>
<sequence>MVLVLAATPAETALLRRQVISSATVQCGGRELLRGNLCGTAVVVGHAGIGAMLMAMQLTRMLTELRPAAVILCGCGGSYPDRGPGIGDLALASSEIYGDCGVTTDSGFIPLEQLKIPQQSHLAPLFQQSYKLDTPLYHQAVQLLPQAYCGPFVTVNNCSGTPELSRQLQRLTTGICENMEGAAAAQVCAEFACPLLEVRGISNPTGTRADEQWDIPLGMRVAQEAVLTLLQRGLLNP</sequence>
<feature type="domain" description="Nucleoside phosphorylase" evidence="2">
    <location>
        <begin position="3"/>
        <end position="225"/>
    </location>
</feature>
<dbReference type="Pfam" id="PF01048">
    <property type="entry name" value="PNP_UDP_1"/>
    <property type="match status" value="1"/>
</dbReference>
<dbReference type="CDD" id="cd17766">
    <property type="entry name" value="futalosine_nucleosidase_MqnB"/>
    <property type="match status" value="1"/>
</dbReference>
<dbReference type="InterPro" id="IPR019963">
    <property type="entry name" value="FL_hydrolase_MqnB"/>
</dbReference>
<dbReference type="NCBIfam" id="TIGR03664">
    <property type="entry name" value="fut_nucase"/>
    <property type="match status" value="1"/>
</dbReference>